<reference evidence="1" key="2">
    <citation type="submission" date="2025-09" db="UniProtKB">
        <authorList>
            <consortium name="Ensembl"/>
        </authorList>
    </citation>
    <scope>IDENTIFICATION</scope>
</reference>
<proteinExistence type="predicted"/>
<dbReference type="AlphaFoldDB" id="A0A9J7ZZY5"/>
<protein>
    <submittedName>
        <fullName evidence="1">Uncharacterized protein</fullName>
    </submittedName>
</protein>
<name>A0A9J7ZZY5_CYPCA</name>
<accession>A0A9J7ZZY5</accession>
<evidence type="ECO:0000313" key="2">
    <source>
        <dbReference type="Proteomes" id="UP001108240"/>
    </source>
</evidence>
<organism evidence="1 2">
    <name type="scientific">Cyprinus carpio carpio</name>
    <dbReference type="NCBI Taxonomy" id="630221"/>
    <lineage>
        <taxon>Eukaryota</taxon>
        <taxon>Metazoa</taxon>
        <taxon>Chordata</taxon>
        <taxon>Craniata</taxon>
        <taxon>Vertebrata</taxon>
        <taxon>Euteleostomi</taxon>
        <taxon>Actinopterygii</taxon>
        <taxon>Neopterygii</taxon>
        <taxon>Teleostei</taxon>
        <taxon>Ostariophysi</taxon>
        <taxon>Cypriniformes</taxon>
        <taxon>Cyprinidae</taxon>
        <taxon>Cyprininae</taxon>
        <taxon>Cyprinus</taxon>
    </lineage>
</organism>
<evidence type="ECO:0000313" key="1">
    <source>
        <dbReference type="Ensembl" id="ENSCCRP00000138137.1"/>
    </source>
</evidence>
<dbReference type="Ensembl" id="ENSCCRT00000126797.1">
    <property type="protein sequence ID" value="ENSCCRP00000138137.1"/>
    <property type="gene ID" value="ENSCCRG00000061664.1"/>
</dbReference>
<reference evidence="1" key="1">
    <citation type="submission" date="2025-08" db="UniProtKB">
        <authorList>
            <consortium name="Ensembl"/>
        </authorList>
    </citation>
    <scope>IDENTIFICATION</scope>
</reference>
<dbReference type="Proteomes" id="UP001108240">
    <property type="component" value="Unplaced"/>
</dbReference>
<dbReference type="InterPro" id="IPR029055">
    <property type="entry name" value="Ntn_hydrolases_N"/>
</dbReference>
<dbReference type="SUPFAM" id="SSF56235">
    <property type="entry name" value="N-terminal nucleophile aminohydrolases (Ntn hydrolases)"/>
    <property type="match status" value="1"/>
</dbReference>
<dbReference type="Gene3D" id="3.60.20.10">
    <property type="entry name" value="Glutamine Phosphoribosylpyrophosphate, subunit 1, domain 1"/>
    <property type="match status" value="1"/>
</dbReference>
<keyword evidence="2" id="KW-1185">Reference proteome</keyword>
<sequence>ECHGWDGEETRETLNSWMEIADIISVGSGSPNAYAVGMAREAVFRATHWDIYSGNNVDLFHIAAHGWRRRDRVVLKEEYTERGRERRRR</sequence>